<dbReference type="Pfam" id="PF19116">
    <property type="entry name" value="DUF5801"/>
    <property type="match status" value="5"/>
</dbReference>
<reference evidence="3 4" key="1">
    <citation type="submission" date="2024-05" db="EMBL/GenBank/DDBJ databases">
        <title>Halomonas sp. SSM6 16S ribosomal RNA gene Genome sequencing and assembly.</title>
        <authorList>
            <person name="Yook S."/>
        </authorList>
    </citation>
    <scope>NUCLEOTIDE SEQUENCE [LARGE SCALE GENOMIC DNA]</scope>
    <source>
        <strain evidence="3 4">SSM6</strain>
    </source>
</reference>
<feature type="compositionally biased region" description="Gly residues" evidence="1">
    <location>
        <begin position="803"/>
        <end position="812"/>
    </location>
</feature>
<feature type="domain" description="DUF5801" evidence="2">
    <location>
        <begin position="451"/>
        <end position="593"/>
    </location>
</feature>
<name>A0ABV1NCG8_9GAMM</name>
<feature type="domain" description="DUF5801" evidence="2">
    <location>
        <begin position="808"/>
        <end position="960"/>
    </location>
</feature>
<evidence type="ECO:0000256" key="1">
    <source>
        <dbReference type="SAM" id="MobiDB-lite"/>
    </source>
</evidence>
<protein>
    <submittedName>
        <fullName evidence="3">DUF5801 repeats-in-toxin domain-containing protein</fullName>
    </submittedName>
</protein>
<dbReference type="InterPro" id="IPR043824">
    <property type="entry name" value="DUF5801"/>
</dbReference>
<gene>
    <name evidence="3" type="ORF">ABE960_04280</name>
</gene>
<comment type="caution">
    <text evidence="3">The sequence shown here is derived from an EMBL/GenBank/DDBJ whole genome shotgun (WGS) entry which is preliminary data.</text>
</comment>
<dbReference type="RefSeq" id="WP_349761002.1">
    <property type="nucleotide sequence ID" value="NZ_JBEGCJ010000002.1"/>
</dbReference>
<dbReference type="Proteomes" id="UP001442468">
    <property type="component" value="Unassembled WGS sequence"/>
</dbReference>
<feature type="domain" description="DUF5801" evidence="2">
    <location>
        <begin position="992"/>
        <end position="1145"/>
    </location>
</feature>
<proteinExistence type="predicted"/>
<feature type="region of interest" description="Disordered" evidence="1">
    <location>
        <begin position="980"/>
        <end position="1004"/>
    </location>
</feature>
<feature type="region of interest" description="Disordered" evidence="1">
    <location>
        <begin position="797"/>
        <end position="821"/>
    </location>
</feature>
<evidence type="ECO:0000259" key="2">
    <source>
        <dbReference type="Pfam" id="PF19116"/>
    </source>
</evidence>
<evidence type="ECO:0000313" key="4">
    <source>
        <dbReference type="Proteomes" id="UP001442468"/>
    </source>
</evidence>
<feature type="domain" description="DUF5801" evidence="2">
    <location>
        <begin position="633"/>
        <end position="775"/>
    </location>
</feature>
<feature type="domain" description="DUF5801" evidence="2">
    <location>
        <begin position="1185"/>
        <end position="1328"/>
    </location>
</feature>
<evidence type="ECO:0000313" key="3">
    <source>
        <dbReference type="EMBL" id="MEQ6916741.1"/>
    </source>
</evidence>
<sequence length="1677" mass="171922">MSDHTVNITSPIAVDETPDVQDTPLKDEIDVVDGLGIPILSDLYTTWGTPENLAYKANMIETPQGVTTLRWAVNEAGGDVVNVDSGMKALDPVSNSYETVILNYAPGDDNILIGTTETGENVAFIAVIVEAADGLSADVYLLDYLPKEHSLGGENHDDVFTLDSLWVHVSVDQSVDFDFDGAPSGNNVFMAFGDPTVPYDPSNPDDPDRVSIVVTGRTVGEEVNSSHAGSEPTSLAANSNNINAGEGLAITYVKGMVGDFLVPNLSGPEASDPNNIQFDTLQTATQASVTIVKVGPSDTTATVRLTALSTEKELGSDFIPGIGILGDPGDNDTEIPITAVWVNDTLLTPVDYTYDGNTVVITGIINNDVITFETTLDHNRFLVANGGTGNARFNVGDVAIEDIDVQTDADPVTLEFYDDGPKIDLALGEGELQTDDGALPGGNAGGTTTDIEGLGSLFTVVAAGTGTGADDAGDGDDIVYTLELGANTSPGLVDTATGNLVFLFEESGDIVGREGTNATDAETGDEVFRLAVDGGTGAVTLTQSRAVEHDTADTADYPTDTTGLGGADAVYLRGTISDDESAADTATDAIDISGKISFTDDGPKIDLALGEGELQTDDGALPGGNAGGTTTDIEGLGSLFTVVAAGTGTGADDAGDGDDIVYTLELGANTSPGLVDTATGNLVFLFEESGDIVGREGTDATDAATGEEVIRLAVDDSTGAVTLTQSRAVVHSTPDTSGYATDITGLGGADAVYLRGTISDDETNADTATDAIDISEKIFFTDDGPKIDLALGEGELQTDDGDLAGGNTGDGTGTDSDTQGLGDLFTVEASGTGTGADDAGDGDDIVYTLELGANTSPGLVDTATGNTVFLFDESGDIVGREGTDATDAATGEEVIRLAVDDSTGAVTLTQSRAVVHSTPDTSGYATDITGLGGADAVYLRGTISDDETNADTATDAIDISEKIFFTDDGPKIDLELGTETLQTDDGDLAGGNTGDGTGTDSDTQGLGDLFTVVAAGTGTGADDAGDGDDIVYTLELGANTSPGLVDTATGNTVFLFDESGDIVGREGTDATDAATGEEVIRLAVDDSTGAVTLTQSRAVVHSTPDTSGYATDITGLGGADAVYLRGTISDDETNADTATDAIDISEKIFFTDDGPKIDLALGEGELQTDDGALPGGNAGGTTTDIEGLGSLFTVEASGTGTGADDAGDGDDIAYTLELGANAAAVTLVDTATGNTVFLFEESGDIVGREGTNAIDAETGNEVFRLAVDGGTGAVTLTQSRAVEHYTINTASPYNGDKTGLGVTDAIRLVGTISDDETAADTATDFIDISEKILFTDDGPAITGLDDTEILQFFAGESDSDAGFLSYGADGERDFVITGFDFTPLGETSLGTISGSLSPDGTVLTLSSDLIVEGGGQFGDFFQITLDGSGTGSYTAQVLQDKPILELALIEDTTTPGGPVEHIDLPEGDPIVTLDGFLFTDPNDTSDLMTTYEDGDKDLSRDPSLTAQELAADDINISNKGGALKDQQFDAGEGLALLFNDGVAGVRFIVDGGTGSPGSMLTIKMAGYDESGNPVRDKDGNFVTEVTFPLPKGNALQEVVFEAEEGEEISQLILIHDATDNGFRIPEIYAFTFADIPDIEGTVTVEATDGDFDEAADTFAFFIDGDGSEAIDPGIVIA</sequence>
<keyword evidence="4" id="KW-1185">Reference proteome</keyword>
<feature type="compositionally biased region" description="Gly residues" evidence="1">
    <location>
        <begin position="988"/>
        <end position="997"/>
    </location>
</feature>
<dbReference type="EMBL" id="JBEGCJ010000002">
    <property type="protein sequence ID" value="MEQ6916741.1"/>
    <property type="molecule type" value="Genomic_DNA"/>
</dbReference>
<organism evidence="3 4">
    <name type="scientific">Halomonas aquatica</name>
    <dbReference type="NCBI Taxonomy" id="3151123"/>
    <lineage>
        <taxon>Bacteria</taxon>
        <taxon>Pseudomonadati</taxon>
        <taxon>Pseudomonadota</taxon>
        <taxon>Gammaproteobacteria</taxon>
        <taxon>Oceanospirillales</taxon>
        <taxon>Halomonadaceae</taxon>
        <taxon>Halomonas</taxon>
    </lineage>
</organism>
<accession>A0ABV1NCG8</accession>